<name>A0A7L5BW60_9RHOB</name>
<dbReference type="EMBL" id="CP049056">
    <property type="protein sequence ID" value="QIE55078.1"/>
    <property type="molecule type" value="Genomic_DNA"/>
</dbReference>
<organism evidence="1 2">
    <name type="scientific">Pikeienuella piscinae</name>
    <dbReference type="NCBI Taxonomy" id="2748098"/>
    <lineage>
        <taxon>Bacteria</taxon>
        <taxon>Pseudomonadati</taxon>
        <taxon>Pseudomonadota</taxon>
        <taxon>Alphaproteobacteria</taxon>
        <taxon>Rhodobacterales</taxon>
        <taxon>Paracoccaceae</taxon>
        <taxon>Pikeienuella</taxon>
    </lineage>
</organism>
<protein>
    <submittedName>
        <fullName evidence="1">Uncharacterized protein</fullName>
    </submittedName>
</protein>
<dbReference type="KEGG" id="hdh:G5B40_06180"/>
<accession>A0A7L5BW60</accession>
<evidence type="ECO:0000313" key="1">
    <source>
        <dbReference type="EMBL" id="QIE55078.1"/>
    </source>
</evidence>
<dbReference type="AlphaFoldDB" id="A0A7L5BW60"/>
<gene>
    <name evidence="1" type="ORF">G5B40_06180</name>
</gene>
<evidence type="ECO:0000313" key="2">
    <source>
        <dbReference type="Proteomes" id="UP000503336"/>
    </source>
</evidence>
<keyword evidence="2" id="KW-1185">Reference proteome</keyword>
<dbReference type="RefSeq" id="WP_165096373.1">
    <property type="nucleotide sequence ID" value="NZ_CP049056.1"/>
</dbReference>
<proteinExistence type="predicted"/>
<reference evidence="1 2" key="1">
    <citation type="submission" date="2020-02" db="EMBL/GenBank/DDBJ databases">
        <title>complete genome sequence of Rhodobacteraceae bacterium.</title>
        <authorList>
            <person name="Park J."/>
            <person name="Kim Y.-S."/>
            <person name="Kim K.-H."/>
        </authorList>
    </citation>
    <scope>NUCLEOTIDE SEQUENCE [LARGE SCALE GENOMIC DNA]</scope>
    <source>
        <strain evidence="1 2">RR4-56</strain>
    </source>
</reference>
<dbReference type="Proteomes" id="UP000503336">
    <property type="component" value="Chromosome"/>
</dbReference>
<sequence length="158" mass="16114">MDRLALLVIGLVLGGGVGFVTAAGFGVTLDGHDHSAPGGHAAMAQMAHEDDSALDISAGPSAPTVALELARDPVSGWNLHLVTGNFRFAPEKAGAAPVAGEGHAHLYVNGRKVSRLYGSWTHIAELPPRAELRVTLNANDHRPLAVAGAPVAAVATAP</sequence>